<protein>
    <submittedName>
        <fullName evidence="2">Uncharacterized protein</fullName>
    </submittedName>
</protein>
<gene>
    <name evidence="2" type="ORF">DESPIG_02275</name>
</gene>
<feature type="region of interest" description="Disordered" evidence="1">
    <location>
        <begin position="1"/>
        <end position="45"/>
    </location>
</feature>
<reference evidence="2 3" key="2">
    <citation type="submission" date="2008-10" db="EMBL/GenBank/DDBJ databases">
        <authorList>
            <person name="Fulton L."/>
            <person name="Clifton S."/>
            <person name="Fulton B."/>
            <person name="Xu J."/>
            <person name="Minx P."/>
            <person name="Pepin K.H."/>
            <person name="Johnson M."/>
            <person name="Bhonagiri V."/>
            <person name="Nash W.E."/>
            <person name="Mardis E.R."/>
            <person name="Wilson R.K."/>
        </authorList>
    </citation>
    <scope>NUCLEOTIDE SEQUENCE [LARGE SCALE GENOMIC DNA]</scope>
    <source>
        <strain evidence="2 3">ATCC 29098</strain>
    </source>
</reference>
<organism evidence="2 3">
    <name type="scientific">Desulfovibrio piger ATCC 29098</name>
    <dbReference type="NCBI Taxonomy" id="411464"/>
    <lineage>
        <taxon>Bacteria</taxon>
        <taxon>Pseudomonadati</taxon>
        <taxon>Thermodesulfobacteriota</taxon>
        <taxon>Desulfovibrionia</taxon>
        <taxon>Desulfovibrionales</taxon>
        <taxon>Desulfovibrionaceae</taxon>
        <taxon>Desulfovibrio</taxon>
    </lineage>
</organism>
<evidence type="ECO:0000313" key="2">
    <source>
        <dbReference type="EMBL" id="EEB32907.1"/>
    </source>
</evidence>
<dbReference type="HOGENOM" id="CLU_2141882_0_0_7"/>
<evidence type="ECO:0000313" key="3">
    <source>
        <dbReference type="Proteomes" id="UP000003676"/>
    </source>
</evidence>
<dbReference type="EMBL" id="ABXU01000067">
    <property type="protein sequence ID" value="EEB32907.1"/>
    <property type="molecule type" value="Genomic_DNA"/>
</dbReference>
<accession>B6WW07</accession>
<reference evidence="2 3" key="1">
    <citation type="submission" date="2008-10" db="EMBL/GenBank/DDBJ databases">
        <title>Draft genome sequence of Desulvovibrio piger (ATCC 29098).</title>
        <authorList>
            <person name="Sudarsanam P."/>
            <person name="Ley R."/>
            <person name="Guruge J."/>
            <person name="Turnbaugh P.J."/>
            <person name="Mahowald M."/>
            <person name="Liep D."/>
            <person name="Gordon J."/>
        </authorList>
    </citation>
    <scope>NUCLEOTIDE SEQUENCE [LARGE SCALE GENOMIC DNA]</scope>
    <source>
        <strain evidence="2 3">ATCC 29098</strain>
    </source>
</reference>
<dbReference type="AlphaFoldDB" id="B6WW07"/>
<comment type="caution">
    <text evidence="2">The sequence shown here is derived from an EMBL/GenBank/DDBJ whole genome shotgun (WGS) entry which is preliminary data.</text>
</comment>
<dbReference type="Proteomes" id="UP000003676">
    <property type="component" value="Unassembled WGS sequence"/>
</dbReference>
<name>B6WW07_9BACT</name>
<evidence type="ECO:0000256" key="1">
    <source>
        <dbReference type="SAM" id="MobiDB-lite"/>
    </source>
</evidence>
<sequence length="112" mass="12142">MPQAAPMRKAPPGPSRGGHGTDYKALPDVRGTGRSAVHAGHRGPARCCRWKAPSGFPGRWSTRHPVHRGGKKCGARLLSPWRRRSVTGSGQTVKKGRRMRGAACVRARMRLA</sequence>
<proteinExistence type="predicted"/>